<feature type="compositionally biased region" description="Basic and acidic residues" evidence="1">
    <location>
        <begin position="160"/>
        <end position="170"/>
    </location>
</feature>
<feature type="region of interest" description="Disordered" evidence="1">
    <location>
        <begin position="128"/>
        <end position="170"/>
    </location>
</feature>
<dbReference type="AlphaFoldDB" id="A0A833XUK2"/>
<accession>A0A833XUK2</accession>
<gene>
    <name evidence="2" type="ORF">F2P56_004798</name>
</gene>
<comment type="caution">
    <text evidence="2">The sequence shown here is derived from an EMBL/GenBank/DDBJ whole genome shotgun (WGS) entry which is preliminary data.</text>
</comment>
<reference evidence="2" key="2">
    <citation type="submission" date="2020-03" db="EMBL/GenBank/DDBJ databases">
        <title>Walnut 2.0.</title>
        <authorList>
            <person name="Marrano A."/>
            <person name="Britton M."/>
            <person name="Zimin A.V."/>
            <person name="Zaini P.A."/>
            <person name="Workman R."/>
            <person name="Puiu D."/>
            <person name="Bianco L."/>
            <person name="Allen B.J."/>
            <person name="Troggio M."/>
            <person name="Leslie C.A."/>
            <person name="Timp W."/>
            <person name="Dendekar A."/>
            <person name="Salzberg S.L."/>
            <person name="Neale D.B."/>
        </authorList>
    </citation>
    <scope>NUCLEOTIDE SEQUENCE</scope>
    <source>
        <tissue evidence="2">Leaves</tissue>
    </source>
</reference>
<organism evidence="2 3">
    <name type="scientific">Juglans regia</name>
    <name type="common">English walnut</name>
    <dbReference type="NCBI Taxonomy" id="51240"/>
    <lineage>
        <taxon>Eukaryota</taxon>
        <taxon>Viridiplantae</taxon>
        <taxon>Streptophyta</taxon>
        <taxon>Embryophyta</taxon>
        <taxon>Tracheophyta</taxon>
        <taxon>Spermatophyta</taxon>
        <taxon>Magnoliopsida</taxon>
        <taxon>eudicotyledons</taxon>
        <taxon>Gunneridae</taxon>
        <taxon>Pentapetalae</taxon>
        <taxon>rosids</taxon>
        <taxon>fabids</taxon>
        <taxon>Fagales</taxon>
        <taxon>Juglandaceae</taxon>
        <taxon>Juglans</taxon>
    </lineage>
</organism>
<name>A0A833XUK2_JUGRE</name>
<feature type="compositionally biased region" description="Basic and acidic residues" evidence="1">
    <location>
        <begin position="138"/>
        <end position="153"/>
    </location>
</feature>
<evidence type="ECO:0000313" key="2">
    <source>
        <dbReference type="EMBL" id="KAF5478217.1"/>
    </source>
</evidence>
<evidence type="ECO:0000256" key="1">
    <source>
        <dbReference type="SAM" id="MobiDB-lite"/>
    </source>
</evidence>
<sequence length="170" mass="19081">MGIVAVKFRDPRSSPESLVNSSLHIIRNKGCSAQRARLLLVPHPTVEAALMEDVAAVGEPADLVLGLELVQADGAGLRRVHQVREPHHRKDFPDQNSRHGVEFRDSVRRVGPRNVGLQKIPETQIAKYGGDELSEETQNGKRVEKELREEKLRVAHRKTHGTDRARERKS</sequence>
<dbReference type="EMBL" id="LIHL02000002">
    <property type="protein sequence ID" value="KAF5478217.1"/>
    <property type="molecule type" value="Genomic_DNA"/>
</dbReference>
<reference evidence="2" key="1">
    <citation type="submission" date="2015-10" db="EMBL/GenBank/DDBJ databases">
        <authorList>
            <person name="Martinez-Garcia P.J."/>
            <person name="Crepeau M.W."/>
            <person name="Puiu D."/>
            <person name="Gonzalez-Ibeas D."/>
            <person name="Whalen J."/>
            <person name="Stevens K."/>
            <person name="Paul R."/>
            <person name="Butterfield T."/>
            <person name="Britton M."/>
            <person name="Reagan R."/>
            <person name="Chakraborty S."/>
            <person name="Walawage S.L."/>
            <person name="Vasquez-Gross H.A."/>
            <person name="Cardeno C."/>
            <person name="Famula R."/>
            <person name="Pratt K."/>
            <person name="Kuruganti S."/>
            <person name="Aradhya M.K."/>
            <person name="Leslie C.A."/>
            <person name="Dandekar A.M."/>
            <person name="Salzberg S.L."/>
            <person name="Wegrzyn J.L."/>
            <person name="Langley C.H."/>
            <person name="Neale D.B."/>
        </authorList>
    </citation>
    <scope>NUCLEOTIDE SEQUENCE</scope>
    <source>
        <tissue evidence="2">Leaves</tissue>
    </source>
</reference>
<evidence type="ECO:0000313" key="3">
    <source>
        <dbReference type="Proteomes" id="UP000619265"/>
    </source>
</evidence>
<dbReference type="Gramene" id="Jr02_17450_p1">
    <property type="protein sequence ID" value="cds.Jr02_17450_p1"/>
    <property type="gene ID" value="Jr02_17450"/>
</dbReference>
<dbReference type="Proteomes" id="UP000619265">
    <property type="component" value="Unassembled WGS sequence"/>
</dbReference>
<proteinExistence type="predicted"/>
<protein>
    <submittedName>
        <fullName evidence="2">Uncharacterized protein</fullName>
    </submittedName>
</protein>